<dbReference type="InterPro" id="IPR016181">
    <property type="entry name" value="Acyl_CoA_acyltransferase"/>
</dbReference>
<dbReference type="Proteomes" id="UP000011134">
    <property type="component" value="Unassembled WGS sequence"/>
</dbReference>
<gene>
    <name evidence="2" type="ORF">C942_02471</name>
</gene>
<dbReference type="SUPFAM" id="SSF55729">
    <property type="entry name" value="Acyl-CoA N-acyltransferases (Nat)"/>
    <property type="match status" value="1"/>
</dbReference>
<reference evidence="2 3" key="1">
    <citation type="submission" date="2012-12" db="EMBL/GenBank/DDBJ databases">
        <title>Genome Assembly of Photobacterium sp. AK15.</title>
        <authorList>
            <person name="Khatri I."/>
            <person name="Vaidya B."/>
            <person name="Srinivas T.N.R."/>
            <person name="Subramanian S."/>
            <person name="Pinnaka A."/>
        </authorList>
    </citation>
    <scope>NUCLEOTIDE SEQUENCE [LARGE SCALE GENOMIC DNA]</scope>
    <source>
        <strain evidence="2 3">AK15</strain>
    </source>
</reference>
<dbReference type="Pfam" id="PF13673">
    <property type="entry name" value="Acetyltransf_10"/>
    <property type="match status" value="1"/>
</dbReference>
<dbReference type="PATRIC" id="fig|1056511.3.peg.3545"/>
<keyword evidence="3" id="KW-1185">Reference proteome</keyword>
<name>L8JAF8_9GAMM</name>
<dbReference type="EMBL" id="AMZO01000026">
    <property type="protein sequence ID" value="ELR64447.1"/>
    <property type="molecule type" value="Genomic_DNA"/>
</dbReference>
<dbReference type="RefSeq" id="WP_007468079.1">
    <property type="nucleotide sequence ID" value="NZ_AMZO01000026.1"/>
</dbReference>
<sequence length="103" mass="11560">MCFACIAINSESNESVGFALAGEQQGKNVIDLVYVAKGNKGNQIGKSLIQYVEQNYAQQNTFLYVTVCSSQDGRHEKLVSYYHKLGYKRNQATEEFVELAKQI</sequence>
<organism evidence="2 3">
    <name type="scientific">Photobacterium marinum</name>
    <dbReference type="NCBI Taxonomy" id="1056511"/>
    <lineage>
        <taxon>Bacteria</taxon>
        <taxon>Pseudomonadati</taxon>
        <taxon>Pseudomonadota</taxon>
        <taxon>Gammaproteobacteria</taxon>
        <taxon>Vibrionales</taxon>
        <taxon>Vibrionaceae</taxon>
        <taxon>Photobacterium</taxon>
    </lineage>
</organism>
<protein>
    <recommendedName>
        <fullName evidence="1">N-acetyltransferase domain-containing protein</fullName>
    </recommendedName>
</protein>
<evidence type="ECO:0000313" key="2">
    <source>
        <dbReference type="EMBL" id="ELR64447.1"/>
    </source>
</evidence>
<dbReference type="GO" id="GO:0016747">
    <property type="term" value="F:acyltransferase activity, transferring groups other than amino-acyl groups"/>
    <property type="evidence" value="ECO:0007669"/>
    <property type="project" value="InterPro"/>
</dbReference>
<evidence type="ECO:0000313" key="3">
    <source>
        <dbReference type="Proteomes" id="UP000011134"/>
    </source>
</evidence>
<proteinExistence type="predicted"/>
<dbReference type="Gene3D" id="3.40.630.30">
    <property type="match status" value="1"/>
</dbReference>
<dbReference type="PROSITE" id="PS51186">
    <property type="entry name" value="GNAT"/>
    <property type="match status" value="1"/>
</dbReference>
<dbReference type="AlphaFoldDB" id="L8JAF8"/>
<feature type="domain" description="N-acetyltransferase" evidence="1">
    <location>
        <begin position="1"/>
        <end position="103"/>
    </location>
</feature>
<comment type="caution">
    <text evidence="2">The sequence shown here is derived from an EMBL/GenBank/DDBJ whole genome shotgun (WGS) entry which is preliminary data.</text>
</comment>
<accession>L8JAF8</accession>
<evidence type="ECO:0000259" key="1">
    <source>
        <dbReference type="PROSITE" id="PS51186"/>
    </source>
</evidence>
<dbReference type="InterPro" id="IPR000182">
    <property type="entry name" value="GNAT_dom"/>
</dbReference>